<dbReference type="GO" id="GO:0005524">
    <property type="term" value="F:ATP binding"/>
    <property type="evidence" value="ECO:0007669"/>
    <property type="project" value="UniProtKB-UniRule"/>
</dbReference>
<dbReference type="GO" id="GO:0071555">
    <property type="term" value="P:cell wall organization"/>
    <property type="evidence" value="ECO:0007669"/>
    <property type="project" value="UniProtKB-KW"/>
</dbReference>
<dbReference type="HAMAP" id="MF_00639">
    <property type="entry name" value="MurD"/>
    <property type="match status" value="1"/>
</dbReference>
<comment type="similarity">
    <text evidence="7">Belongs to the MurCDEF family.</text>
</comment>
<dbReference type="GO" id="GO:0005737">
    <property type="term" value="C:cytoplasm"/>
    <property type="evidence" value="ECO:0007669"/>
    <property type="project" value="UniProtKB-SubCell"/>
</dbReference>
<dbReference type="SUPFAM" id="SSF53244">
    <property type="entry name" value="MurD-like peptide ligases, peptide-binding domain"/>
    <property type="match status" value="1"/>
</dbReference>
<comment type="caution">
    <text evidence="12">The sequence shown here is derived from an EMBL/GenBank/DDBJ whole genome shotgun (WGS) entry which is preliminary data.</text>
</comment>
<keyword evidence="7 8" id="KW-0132">Cell division</keyword>
<sequence>MNAWYANLANKRVLIVGCGATGASAARFAAAAGAVVRVVDSRATAPAAETLAAELPEIEIMTGGLPVEALAGMDEIMVSPGVDLREPLIEAARTAGYDVVGDIEWFARCAAAPVIAITGSNGKSTVTAWTHAIAQRAGLNAVIGGNFGTPALDLLDSDVELYVLELSSFQLELCDSLAPRVATVLNLSPDHIDRHGDFAAYAAAKARVFARAETALVNADDGPAAELAAGHPNVVSFGVHERADYRLDEHGLAHGDDTGPGLADIALPGRHNALNALAAWALADTVGIAPDAIQTGLCVFDGLAHRCQPVAEIAGVRYVNDSKGTNLGAMLASLAGMNAPVVLLAGGQGKGTDFSPLGPVAADKARAVIVFGQDGDKIAAAVADYTTVIAVDDLAAAVARAVDIAEAGDVVLLSPGCASFDQFAGYTARGDAFTRYVQERAA</sequence>
<feature type="binding site" evidence="7">
    <location>
        <begin position="119"/>
        <end position="125"/>
    </location>
    <ligand>
        <name>ATP</name>
        <dbReference type="ChEBI" id="CHEBI:30616"/>
    </ligand>
</feature>
<dbReference type="NCBIfam" id="TIGR01087">
    <property type="entry name" value="murD"/>
    <property type="match status" value="1"/>
</dbReference>
<dbReference type="GO" id="GO:0009252">
    <property type="term" value="P:peptidoglycan biosynthetic process"/>
    <property type="evidence" value="ECO:0007669"/>
    <property type="project" value="UniProtKB-UniRule"/>
</dbReference>
<evidence type="ECO:0000256" key="6">
    <source>
        <dbReference type="ARBA" id="ARBA00022840"/>
    </source>
</evidence>
<evidence type="ECO:0000256" key="8">
    <source>
        <dbReference type="RuleBase" id="RU003664"/>
    </source>
</evidence>
<evidence type="ECO:0000256" key="5">
    <source>
        <dbReference type="ARBA" id="ARBA00022741"/>
    </source>
</evidence>
<dbReference type="InterPro" id="IPR004101">
    <property type="entry name" value="Mur_ligase_C"/>
</dbReference>
<dbReference type="Pfam" id="PF08245">
    <property type="entry name" value="Mur_ligase_M"/>
    <property type="match status" value="1"/>
</dbReference>
<evidence type="ECO:0000313" key="13">
    <source>
        <dbReference type="Proteomes" id="UP000285310"/>
    </source>
</evidence>
<feature type="signal peptide" evidence="9">
    <location>
        <begin position="1"/>
        <end position="25"/>
    </location>
</feature>
<keyword evidence="9" id="KW-0732">Signal</keyword>
<dbReference type="GO" id="GO:0051301">
    <property type="term" value="P:cell division"/>
    <property type="evidence" value="ECO:0007669"/>
    <property type="project" value="UniProtKB-KW"/>
</dbReference>
<evidence type="ECO:0000313" key="12">
    <source>
        <dbReference type="EMBL" id="ROO28439.1"/>
    </source>
</evidence>
<evidence type="ECO:0000259" key="10">
    <source>
        <dbReference type="Pfam" id="PF02875"/>
    </source>
</evidence>
<dbReference type="InterPro" id="IPR036565">
    <property type="entry name" value="Mur-like_cat_sf"/>
</dbReference>
<dbReference type="PANTHER" id="PTHR43692">
    <property type="entry name" value="UDP-N-ACETYLMURAMOYLALANINE--D-GLUTAMATE LIGASE"/>
    <property type="match status" value="1"/>
</dbReference>
<comment type="subcellular location">
    <subcellularLocation>
        <location evidence="1 7 8">Cytoplasm</location>
    </subcellularLocation>
</comment>
<accession>A0A423PS49</accession>
<dbReference type="Gene3D" id="3.40.50.720">
    <property type="entry name" value="NAD(P)-binding Rossmann-like Domain"/>
    <property type="match status" value="1"/>
</dbReference>
<keyword evidence="6 7" id="KW-0067">ATP-binding</keyword>
<dbReference type="PANTHER" id="PTHR43692:SF1">
    <property type="entry name" value="UDP-N-ACETYLMURAMOYLALANINE--D-GLUTAMATE LIGASE"/>
    <property type="match status" value="1"/>
</dbReference>
<keyword evidence="7 8" id="KW-0131">Cell cycle</keyword>
<dbReference type="Gene3D" id="3.40.1190.10">
    <property type="entry name" value="Mur-like, catalytic domain"/>
    <property type="match status" value="1"/>
</dbReference>
<feature type="chain" id="PRO_5019410116" description="UDP-N-acetylmuramoylalanine--D-glutamate ligase" evidence="9">
    <location>
        <begin position="26"/>
        <end position="442"/>
    </location>
</feature>
<comment type="function">
    <text evidence="7 8">Cell wall formation. Catalyzes the addition of glutamate to the nucleotide precursor UDP-N-acetylmuramoyl-L-alanine (UMA).</text>
</comment>
<dbReference type="AlphaFoldDB" id="A0A423PS49"/>
<dbReference type="UniPathway" id="UPA00219"/>
<keyword evidence="7 8" id="KW-0133">Cell shape</keyword>
<feature type="domain" description="Mur ligase central" evidence="11">
    <location>
        <begin position="117"/>
        <end position="283"/>
    </location>
</feature>
<keyword evidence="3 7" id="KW-0963">Cytoplasm</keyword>
<keyword evidence="4 7" id="KW-0436">Ligase</keyword>
<evidence type="ECO:0000256" key="9">
    <source>
        <dbReference type="SAM" id="SignalP"/>
    </source>
</evidence>
<evidence type="ECO:0000256" key="7">
    <source>
        <dbReference type="HAMAP-Rule" id="MF_00639"/>
    </source>
</evidence>
<dbReference type="RefSeq" id="WP_123658080.1">
    <property type="nucleotide sequence ID" value="NZ_AYKG01000021.1"/>
</dbReference>
<protein>
    <recommendedName>
        <fullName evidence="7 8">UDP-N-acetylmuramoylalanine--D-glutamate ligase</fullName>
        <ecNumber evidence="7 8">6.3.2.9</ecNumber>
    </recommendedName>
    <alternativeName>
        <fullName evidence="7">D-glutamic acid-adding enzyme</fullName>
    </alternativeName>
    <alternativeName>
        <fullName evidence="7">UDP-N-acetylmuramoyl-L-alanyl-D-glutamate synthetase</fullName>
    </alternativeName>
</protein>
<keyword evidence="13" id="KW-1185">Reference proteome</keyword>
<dbReference type="Gene3D" id="3.90.190.20">
    <property type="entry name" value="Mur ligase, C-terminal domain"/>
    <property type="match status" value="1"/>
</dbReference>
<dbReference type="InterPro" id="IPR013221">
    <property type="entry name" value="Mur_ligase_cen"/>
</dbReference>
<keyword evidence="7 8" id="KW-0573">Peptidoglycan synthesis</keyword>
<gene>
    <name evidence="7 12" type="primary">murD</name>
    <name evidence="12" type="ORF">SAJA_07790</name>
</gene>
<dbReference type="SUPFAM" id="SSF51984">
    <property type="entry name" value="MurCD N-terminal domain"/>
    <property type="match status" value="1"/>
</dbReference>
<dbReference type="InParanoid" id="A0A423PS49"/>
<evidence type="ECO:0000256" key="4">
    <source>
        <dbReference type="ARBA" id="ARBA00022598"/>
    </source>
</evidence>
<dbReference type="SUPFAM" id="SSF53623">
    <property type="entry name" value="MurD-like peptide ligases, catalytic domain"/>
    <property type="match status" value="1"/>
</dbReference>
<dbReference type="OrthoDB" id="9809796at2"/>
<proteinExistence type="inferred from homology"/>
<keyword evidence="5 7" id="KW-0547">Nucleotide-binding</keyword>
<dbReference type="InterPro" id="IPR005762">
    <property type="entry name" value="MurD"/>
</dbReference>
<dbReference type="GO" id="GO:0008360">
    <property type="term" value="P:regulation of cell shape"/>
    <property type="evidence" value="ECO:0007669"/>
    <property type="project" value="UniProtKB-KW"/>
</dbReference>
<comment type="pathway">
    <text evidence="2 7 8">Cell wall biogenesis; peptidoglycan biosynthesis.</text>
</comment>
<evidence type="ECO:0000259" key="11">
    <source>
        <dbReference type="Pfam" id="PF08245"/>
    </source>
</evidence>
<dbReference type="EMBL" id="AYKG01000021">
    <property type="protein sequence ID" value="ROO28439.1"/>
    <property type="molecule type" value="Genomic_DNA"/>
</dbReference>
<dbReference type="Pfam" id="PF02875">
    <property type="entry name" value="Mur_ligase_C"/>
    <property type="match status" value="1"/>
</dbReference>
<dbReference type="Pfam" id="PF21799">
    <property type="entry name" value="MurD-like_N"/>
    <property type="match status" value="1"/>
</dbReference>
<evidence type="ECO:0000256" key="3">
    <source>
        <dbReference type="ARBA" id="ARBA00022490"/>
    </source>
</evidence>
<dbReference type="InterPro" id="IPR036615">
    <property type="entry name" value="Mur_ligase_C_dom_sf"/>
</dbReference>
<dbReference type="EC" id="6.3.2.9" evidence="7 8"/>
<dbReference type="FunCoup" id="A0A423PS49">
    <property type="interactions" value="500"/>
</dbReference>
<reference evidence="12 13" key="1">
    <citation type="submission" date="2013-10" db="EMBL/GenBank/DDBJ databases">
        <title>Salinisphaera japonica YTM-1 Genome Sequencing.</title>
        <authorList>
            <person name="Lai Q."/>
            <person name="Li C."/>
            <person name="Shao Z."/>
        </authorList>
    </citation>
    <scope>NUCLEOTIDE SEQUENCE [LARGE SCALE GENOMIC DNA]</scope>
    <source>
        <strain evidence="12 13">YTM-1</strain>
    </source>
</reference>
<organism evidence="12 13">
    <name type="scientific">Salinisphaera japonica YTM-1</name>
    <dbReference type="NCBI Taxonomy" id="1209778"/>
    <lineage>
        <taxon>Bacteria</taxon>
        <taxon>Pseudomonadati</taxon>
        <taxon>Pseudomonadota</taxon>
        <taxon>Gammaproteobacteria</taxon>
        <taxon>Salinisphaerales</taxon>
        <taxon>Salinisphaeraceae</taxon>
        <taxon>Salinisphaera</taxon>
    </lineage>
</organism>
<evidence type="ECO:0000256" key="1">
    <source>
        <dbReference type="ARBA" id="ARBA00004496"/>
    </source>
</evidence>
<dbReference type="Proteomes" id="UP000285310">
    <property type="component" value="Unassembled WGS sequence"/>
</dbReference>
<dbReference type="GO" id="GO:0008764">
    <property type="term" value="F:UDP-N-acetylmuramoylalanine-D-glutamate ligase activity"/>
    <property type="evidence" value="ECO:0007669"/>
    <property type="project" value="UniProtKB-UniRule"/>
</dbReference>
<name>A0A423PS49_9GAMM</name>
<keyword evidence="7 8" id="KW-0961">Cell wall biogenesis/degradation</keyword>
<feature type="domain" description="Mur ligase C-terminal" evidence="10">
    <location>
        <begin position="305"/>
        <end position="415"/>
    </location>
</feature>
<evidence type="ECO:0000256" key="2">
    <source>
        <dbReference type="ARBA" id="ARBA00004752"/>
    </source>
</evidence>
<comment type="catalytic activity">
    <reaction evidence="7 8">
        <text>UDP-N-acetyl-alpha-D-muramoyl-L-alanine + D-glutamate + ATP = UDP-N-acetyl-alpha-D-muramoyl-L-alanyl-D-glutamate + ADP + phosphate + H(+)</text>
        <dbReference type="Rhea" id="RHEA:16429"/>
        <dbReference type="ChEBI" id="CHEBI:15378"/>
        <dbReference type="ChEBI" id="CHEBI:29986"/>
        <dbReference type="ChEBI" id="CHEBI:30616"/>
        <dbReference type="ChEBI" id="CHEBI:43474"/>
        <dbReference type="ChEBI" id="CHEBI:83898"/>
        <dbReference type="ChEBI" id="CHEBI:83900"/>
        <dbReference type="ChEBI" id="CHEBI:456216"/>
        <dbReference type="EC" id="6.3.2.9"/>
    </reaction>
</comment>